<evidence type="ECO:0000259" key="4">
    <source>
        <dbReference type="Pfam" id="PF10502"/>
    </source>
</evidence>
<evidence type="ECO:0000313" key="5">
    <source>
        <dbReference type="EMBL" id="EQD50725.1"/>
    </source>
</evidence>
<organism evidence="5">
    <name type="scientific">mine drainage metagenome</name>
    <dbReference type="NCBI Taxonomy" id="410659"/>
    <lineage>
        <taxon>unclassified sequences</taxon>
        <taxon>metagenomes</taxon>
        <taxon>ecological metagenomes</taxon>
    </lineage>
</organism>
<dbReference type="Gene3D" id="2.10.109.10">
    <property type="entry name" value="Umud Fragment, subunit A"/>
    <property type="match status" value="1"/>
</dbReference>
<dbReference type="PANTHER" id="PTHR43390">
    <property type="entry name" value="SIGNAL PEPTIDASE I"/>
    <property type="match status" value="1"/>
</dbReference>
<keyword evidence="3" id="KW-1133">Transmembrane helix</keyword>
<comment type="similarity">
    <text evidence="1">Belongs to the peptidase S26 family.</text>
</comment>
<dbReference type="CDD" id="cd06530">
    <property type="entry name" value="S26_SPase_I"/>
    <property type="match status" value="1"/>
</dbReference>
<reference evidence="5" key="1">
    <citation type="submission" date="2013-08" db="EMBL/GenBank/DDBJ databases">
        <authorList>
            <person name="Mendez C."/>
            <person name="Richter M."/>
            <person name="Ferrer M."/>
            <person name="Sanchez J."/>
        </authorList>
    </citation>
    <scope>NUCLEOTIDE SEQUENCE</scope>
</reference>
<feature type="domain" description="Peptidase S26" evidence="4">
    <location>
        <begin position="21"/>
        <end position="131"/>
    </location>
</feature>
<dbReference type="PROSITE" id="PS00760">
    <property type="entry name" value="SPASE_I_2"/>
    <property type="match status" value="1"/>
</dbReference>
<protein>
    <submittedName>
        <fullName evidence="5">Signal peptidase I</fullName>
        <ecNumber evidence="5">3.4.21.-</ecNumber>
    </submittedName>
</protein>
<evidence type="ECO:0000256" key="2">
    <source>
        <dbReference type="ARBA" id="ARBA00022801"/>
    </source>
</evidence>
<dbReference type="GO" id="GO:0004252">
    <property type="term" value="F:serine-type endopeptidase activity"/>
    <property type="evidence" value="ECO:0007669"/>
    <property type="project" value="InterPro"/>
</dbReference>
<dbReference type="GO" id="GO:0006465">
    <property type="term" value="P:signal peptide processing"/>
    <property type="evidence" value="ECO:0007669"/>
    <property type="project" value="InterPro"/>
</dbReference>
<dbReference type="InterPro" id="IPR000223">
    <property type="entry name" value="Pept_S26A_signal_pept_1"/>
</dbReference>
<keyword evidence="3" id="KW-0812">Transmembrane</keyword>
<reference evidence="5" key="2">
    <citation type="journal article" date="2014" name="ISME J.">
        <title>Microbial stratification in low pH oxic and suboxic macroscopic growths along an acid mine drainage.</title>
        <authorList>
            <person name="Mendez-Garcia C."/>
            <person name="Mesa V."/>
            <person name="Sprenger R.R."/>
            <person name="Richter M."/>
            <person name="Diez M.S."/>
            <person name="Solano J."/>
            <person name="Bargiela R."/>
            <person name="Golyshina O.V."/>
            <person name="Manteca A."/>
            <person name="Ramos J.L."/>
            <person name="Gallego J.R."/>
            <person name="Llorente I."/>
            <person name="Martins Dos Santos V.A."/>
            <person name="Jensen O.N."/>
            <person name="Pelaez A.I."/>
            <person name="Sanchez J."/>
            <person name="Ferrer M."/>
        </authorList>
    </citation>
    <scope>NUCLEOTIDE SEQUENCE</scope>
</reference>
<dbReference type="AlphaFoldDB" id="T1B942"/>
<name>T1B942_9ZZZZ</name>
<evidence type="ECO:0000256" key="1">
    <source>
        <dbReference type="ARBA" id="ARBA00009370"/>
    </source>
</evidence>
<dbReference type="GO" id="GO:0016020">
    <property type="term" value="C:membrane"/>
    <property type="evidence" value="ECO:0007669"/>
    <property type="project" value="InterPro"/>
</dbReference>
<comment type="caution">
    <text evidence="5">The sequence shown here is derived from an EMBL/GenBank/DDBJ whole genome shotgun (WGS) entry which is preliminary data.</text>
</comment>
<evidence type="ECO:0000256" key="3">
    <source>
        <dbReference type="SAM" id="Phobius"/>
    </source>
</evidence>
<dbReference type="EMBL" id="AUZZ01005152">
    <property type="protein sequence ID" value="EQD50725.1"/>
    <property type="molecule type" value="Genomic_DNA"/>
</dbReference>
<dbReference type="PANTHER" id="PTHR43390:SF1">
    <property type="entry name" value="CHLOROPLAST PROCESSING PEPTIDASE"/>
    <property type="match status" value="1"/>
</dbReference>
<dbReference type="EC" id="3.4.21.-" evidence="5"/>
<keyword evidence="2 5" id="KW-0378">Hydrolase</keyword>
<proteinExistence type="inferred from homology"/>
<accession>T1B942</accession>
<dbReference type="InterPro" id="IPR019533">
    <property type="entry name" value="Peptidase_S26"/>
</dbReference>
<dbReference type="InterPro" id="IPR036286">
    <property type="entry name" value="LexA/Signal_pep-like_sf"/>
</dbReference>
<feature type="transmembrane region" description="Helical" evidence="3">
    <location>
        <begin position="27"/>
        <end position="47"/>
    </location>
</feature>
<gene>
    <name evidence="5" type="ORF">B2A_07205</name>
</gene>
<keyword evidence="3" id="KW-0472">Membrane</keyword>
<dbReference type="InterPro" id="IPR019757">
    <property type="entry name" value="Pept_S26A_signal_pept_1_Lys-AS"/>
</dbReference>
<dbReference type="NCBIfam" id="TIGR02227">
    <property type="entry name" value="sigpep_I_bact"/>
    <property type="match status" value="1"/>
</dbReference>
<sequence length="145" mass="16310">MQHREERGGLMARPGARKALRETVETIIVAVVLALVIRTWVVEPFVVEGFSMENTLHNGERLLVNKFWWHVSPLSYGDIIVFLPPIPGETQDFVKRVIATGGQTVSMQSGQVYVNGHRMPQPYLVHNGVSTKDHWTMAPIRVPKG</sequence>
<feature type="non-terminal residue" evidence="5">
    <location>
        <position position="145"/>
    </location>
</feature>
<dbReference type="Pfam" id="PF10502">
    <property type="entry name" value="Peptidase_S26"/>
    <property type="match status" value="1"/>
</dbReference>
<dbReference type="PRINTS" id="PR00727">
    <property type="entry name" value="LEADERPTASE"/>
</dbReference>
<dbReference type="SUPFAM" id="SSF51306">
    <property type="entry name" value="LexA/Signal peptidase"/>
    <property type="match status" value="1"/>
</dbReference>